<evidence type="ECO:0000256" key="1">
    <source>
        <dbReference type="SAM" id="MobiDB-lite"/>
    </source>
</evidence>
<reference evidence="2" key="1">
    <citation type="journal article" date="2022" name="bioRxiv">
        <title>Sequencing and chromosome-scale assembly of the giantPleurodeles waltlgenome.</title>
        <authorList>
            <person name="Brown T."/>
            <person name="Elewa A."/>
            <person name="Iarovenko S."/>
            <person name="Subramanian E."/>
            <person name="Araus A.J."/>
            <person name="Petzold A."/>
            <person name="Susuki M."/>
            <person name="Suzuki K.-i.T."/>
            <person name="Hayashi T."/>
            <person name="Toyoda A."/>
            <person name="Oliveira C."/>
            <person name="Osipova E."/>
            <person name="Leigh N.D."/>
            <person name="Simon A."/>
            <person name="Yun M.H."/>
        </authorList>
    </citation>
    <scope>NUCLEOTIDE SEQUENCE</scope>
    <source>
        <strain evidence="2">20211129_DDA</strain>
        <tissue evidence="2">Liver</tissue>
    </source>
</reference>
<protein>
    <submittedName>
        <fullName evidence="2">Uncharacterized protein</fullName>
    </submittedName>
</protein>
<name>A0AAV7R0V3_PLEWA</name>
<feature type="region of interest" description="Disordered" evidence="1">
    <location>
        <begin position="15"/>
        <end position="85"/>
    </location>
</feature>
<evidence type="ECO:0000313" key="3">
    <source>
        <dbReference type="Proteomes" id="UP001066276"/>
    </source>
</evidence>
<evidence type="ECO:0000313" key="2">
    <source>
        <dbReference type="EMBL" id="KAJ1146221.1"/>
    </source>
</evidence>
<sequence>MFYFRAQIDRHKLISVRGSSEEQGGSRNPRRTEAGACDRFTKKQTKRLEASAPGRSGAAPARPLRASNARTAETTRSPLAVTGGPFDRERLITTRGIHQALKSPSYIK</sequence>
<feature type="compositionally biased region" description="Polar residues" evidence="1">
    <location>
        <begin position="17"/>
        <end position="26"/>
    </location>
</feature>
<feature type="compositionally biased region" description="Polar residues" evidence="1">
    <location>
        <begin position="68"/>
        <end position="77"/>
    </location>
</feature>
<gene>
    <name evidence="2" type="ORF">NDU88_012501</name>
</gene>
<accession>A0AAV7R0V3</accession>
<dbReference type="AlphaFoldDB" id="A0AAV7R0V3"/>
<organism evidence="2 3">
    <name type="scientific">Pleurodeles waltl</name>
    <name type="common">Iberian ribbed newt</name>
    <dbReference type="NCBI Taxonomy" id="8319"/>
    <lineage>
        <taxon>Eukaryota</taxon>
        <taxon>Metazoa</taxon>
        <taxon>Chordata</taxon>
        <taxon>Craniata</taxon>
        <taxon>Vertebrata</taxon>
        <taxon>Euteleostomi</taxon>
        <taxon>Amphibia</taxon>
        <taxon>Batrachia</taxon>
        <taxon>Caudata</taxon>
        <taxon>Salamandroidea</taxon>
        <taxon>Salamandridae</taxon>
        <taxon>Pleurodelinae</taxon>
        <taxon>Pleurodeles</taxon>
    </lineage>
</organism>
<feature type="compositionally biased region" description="Low complexity" evidence="1">
    <location>
        <begin position="50"/>
        <end position="67"/>
    </location>
</feature>
<proteinExistence type="predicted"/>
<keyword evidence="3" id="KW-1185">Reference proteome</keyword>
<dbReference type="EMBL" id="JANPWB010000010">
    <property type="protein sequence ID" value="KAJ1146221.1"/>
    <property type="molecule type" value="Genomic_DNA"/>
</dbReference>
<comment type="caution">
    <text evidence="2">The sequence shown here is derived from an EMBL/GenBank/DDBJ whole genome shotgun (WGS) entry which is preliminary data.</text>
</comment>
<dbReference type="Proteomes" id="UP001066276">
    <property type="component" value="Chromosome 6"/>
</dbReference>